<gene>
    <name evidence="1" type="ORF">CPB84DRAFT_1790331</name>
</gene>
<dbReference type="AlphaFoldDB" id="A0A9P5NFX3"/>
<accession>A0A9P5NFX3</accession>
<keyword evidence="2" id="KW-1185">Reference proteome</keyword>
<reference evidence="1" key="1">
    <citation type="submission" date="2020-11" db="EMBL/GenBank/DDBJ databases">
        <authorList>
            <consortium name="DOE Joint Genome Institute"/>
            <person name="Ahrendt S."/>
            <person name="Riley R."/>
            <person name="Andreopoulos W."/>
            <person name="LaButti K."/>
            <person name="Pangilinan J."/>
            <person name="Ruiz-duenas F.J."/>
            <person name="Barrasa J.M."/>
            <person name="Sanchez-Garcia M."/>
            <person name="Camarero S."/>
            <person name="Miyauchi S."/>
            <person name="Serrano A."/>
            <person name="Linde D."/>
            <person name="Babiker R."/>
            <person name="Drula E."/>
            <person name="Ayuso-Fernandez I."/>
            <person name="Pacheco R."/>
            <person name="Padilla G."/>
            <person name="Ferreira P."/>
            <person name="Barriuso J."/>
            <person name="Kellner H."/>
            <person name="Castanera R."/>
            <person name="Alfaro M."/>
            <person name="Ramirez L."/>
            <person name="Pisabarro A.G."/>
            <person name="Kuo A."/>
            <person name="Tritt A."/>
            <person name="Lipzen A."/>
            <person name="He G."/>
            <person name="Yan M."/>
            <person name="Ng V."/>
            <person name="Cullen D."/>
            <person name="Martin F."/>
            <person name="Rosso M.-N."/>
            <person name="Henrissat B."/>
            <person name="Hibbett D."/>
            <person name="Martinez A.T."/>
            <person name="Grigoriev I.V."/>
        </authorList>
    </citation>
    <scope>NUCLEOTIDE SEQUENCE</scope>
    <source>
        <strain evidence="1">AH 44721</strain>
    </source>
</reference>
<evidence type="ECO:0000313" key="1">
    <source>
        <dbReference type="EMBL" id="KAF8883067.1"/>
    </source>
</evidence>
<evidence type="ECO:0000313" key="2">
    <source>
        <dbReference type="Proteomes" id="UP000724874"/>
    </source>
</evidence>
<dbReference type="Proteomes" id="UP000724874">
    <property type="component" value="Unassembled WGS sequence"/>
</dbReference>
<sequence>MARTNLTSSVATIRRAQFRSGIAKRDGHECVLLGLRAVFCDAVHLLTHSKGGTRQYISTYTQRRSRDPAGGDLVQDIDSIRHGLFLNKFTHLAVGEHIAFLPTSNFAMNTSDVDPTAPPEEKRCTAHLFEYRLR</sequence>
<protein>
    <submittedName>
        <fullName evidence="1">Uncharacterized protein</fullName>
    </submittedName>
</protein>
<dbReference type="EMBL" id="JADNYJ010000118">
    <property type="protein sequence ID" value="KAF8883067.1"/>
    <property type="molecule type" value="Genomic_DNA"/>
</dbReference>
<organism evidence="1 2">
    <name type="scientific">Gymnopilus junonius</name>
    <name type="common">Spectacular rustgill mushroom</name>
    <name type="synonym">Gymnopilus spectabilis subsp. junonius</name>
    <dbReference type="NCBI Taxonomy" id="109634"/>
    <lineage>
        <taxon>Eukaryota</taxon>
        <taxon>Fungi</taxon>
        <taxon>Dikarya</taxon>
        <taxon>Basidiomycota</taxon>
        <taxon>Agaricomycotina</taxon>
        <taxon>Agaricomycetes</taxon>
        <taxon>Agaricomycetidae</taxon>
        <taxon>Agaricales</taxon>
        <taxon>Agaricineae</taxon>
        <taxon>Hymenogastraceae</taxon>
        <taxon>Gymnopilus</taxon>
    </lineage>
</organism>
<name>A0A9P5NFX3_GYMJU</name>
<dbReference type="OrthoDB" id="3269637at2759"/>
<comment type="caution">
    <text evidence="1">The sequence shown here is derived from an EMBL/GenBank/DDBJ whole genome shotgun (WGS) entry which is preliminary data.</text>
</comment>
<proteinExistence type="predicted"/>